<dbReference type="InterPro" id="IPR049829">
    <property type="entry name" value="MptA/B-like"/>
</dbReference>
<gene>
    <name evidence="9" type="ORF">J2S41_001798</name>
</gene>
<keyword evidence="10" id="KW-1185">Reference proteome</keyword>
<keyword evidence="5 8" id="KW-1133">Transmembrane helix</keyword>
<evidence type="ECO:0000256" key="4">
    <source>
        <dbReference type="ARBA" id="ARBA00022692"/>
    </source>
</evidence>
<feature type="transmembrane region" description="Helical" evidence="8">
    <location>
        <begin position="440"/>
        <end position="458"/>
    </location>
</feature>
<comment type="subcellular location">
    <subcellularLocation>
        <location evidence="1">Membrane</location>
        <topology evidence="1">Multi-pass membrane protein</topology>
    </subcellularLocation>
</comment>
<keyword evidence="3" id="KW-0808">Transferase</keyword>
<feature type="transmembrane region" description="Helical" evidence="8">
    <location>
        <begin position="166"/>
        <end position="186"/>
    </location>
</feature>
<organism evidence="9 10">
    <name type="scientific">Catenuloplanes atrovinosus</name>
    <dbReference type="NCBI Taxonomy" id="137266"/>
    <lineage>
        <taxon>Bacteria</taxon>
        <taxon>Bacillati</taxon>
        <taxon>Actinomycetota</taxon>
        <taxon>Actinomycetes</taxon>
        <taxon>Micromonosporales</taxon>
        <taxon>Micromonosporaceae</taxon>
        <taxon>Catenuloplanes</taxon>
    </lineage>
</organism>
<evidence type="ECO:0000256" key="6">
    <source>
        <dbReference type="ARBA" id="ARBA00023136"/>
    </source>
</evidence>
<evidence type="ECO:0000256" key="5">
    <source>
        <dbReference type="ARBA" id="ARBA00022989"/>
    </source>
</evidence>
<protein>
    <recommendedName>
        <fullName evidence="11">DUF2029 domain-containing protein</fullName>
    </recommendedName>
</protein>
<feature type="transmembrane region" description="Helical" evidence="8">
    <location>
        <begin position="341"/>
        <end position="360"/>
    </location>
</feature>
<keyword evidence="6 8" id="KW-0472">Membrane</keyword>
<dbReference type="RefSeq" id="WP_310365450.1">
    <property type="nucleotide sequence ID" value="NZ_JAVDYB010000001.1"/>
</dbReference>
<dbReference type="GO" id="GO:0016020">
    <property type="term" value="C:membrane"/>
    <property type="evidence" value="ECO:0007669"/>
    <property type="project" value="UniProtKB-SubCell"/>
</dbReference>
<dbReference type="Pfam" id="PF26314">
    <property type="entry name" value="MptA_B_family"/>
    <property type="match status" value="1"/>
</dbReference>
<sequence>MVDDQAAVPDRGRRTMLLGFVSALALAGGAWFAGALPAGHRAGAAGPYAAGLVVCLLGLGGLIAAWLLTARSLPSRGLLLTGVLWQVPLLFAPPLGSRDVYSYACQGWVYARSLDPYAVSPRAGGCPWLPGVATLWQDATTPYGPFALLLSGGAAAAGSWPVALTLLRLCALAGVALAAAGGYRLAASFGLDPRRAVWLGLPAPLVAVHAVSGAHHDALVGGLVVIGLALCAGRSRRALVLAGAALGLAAAIKITALAALPFALILAARTALRRTVPVIAALGGSFALVSLVSGLGLGWLAALTASTGPKQWTSVPTGVGMAAGYLLRALGLAAHEDTALAAARLAGVLALGVIALACAWTAWRHRTGSPRAVVLRAGLVLLALVLLGPVAYPWYFLIPIPVLAAALDTARHRRWLALGAAAAALLVLPDGLGIPAVTKAPGAVADLLLVIAAAFLALRRWPGRVRPGDSAA</sequence>
<dbReference type="AlphaFoldDB" id="A0AAE3YM82"/>
<feature type="transmembrane region" description="Helical" evidence="8">
    <location>
        <begin position="372"/>
        <end position="388"/>
    </location>
</feature>
<feature type="transmembrane region" description="Helical" evidence="8">
    <location>
        <begin position="238"/>
        <end position="266"/>
    </location>
</feature>
<feature type="transmembrane region" description="Helical" evidence="8">
    <location>
        <begin position="315"/>
        <end position="335"/>
    </location>
</feature>
<feature type="transmembrane region" description="Helical" evidence="8">
    <location>
        <begin position="48"/>
        <end position="68"/>
    </location>
</feature>
<evidence type="ECO:0000256" key="3">
    <source>
        <dbReference type="ARBA" id="ARBA00022679"/>
    </source>
</evidence>
<feature type="transmembrane region" description="Helical" evidence="8">
    <location>
        <begin position="415"/>
        <end position="434"/>
    </location>
</feature>
<comment type="similarity">
    <text evidence="7">Belongs to the MptA/B family.</text>
</comment>
<evidence type="ECO:0000256" key="2">
    <source>
        <dbReference type="ARBA" id="ARBA00022676"/>
    </source>
</evidence>
<keyword evidence="4 8" id="KW-0812">Transmembrane</keyword>
<evidence type="ECO:0000256" key="8">
    <source>
        <dbReference type="SAM" id="Phobius"/>
    </source>
</evidence>
<evidence type="ECO:0000256" key="7">
    <source>
        <dbReference type="ARBA" id="ARBA00043987"/>
    </source>
</evidence>
<evidence type="ECO:0000313" key="10">
    <source>
        <dbReference type="Proteomes" id="UP001183643"/>
    </source>
</evidence>
<dbReference type="Proteomes" id="UP001183643">
    <property type="component" value="Unassembled WGS sequence"/>
</dbReference>
<evidence type="ECO:0008006" key="11">
    <source>
        <dbReference type="Google" id="ProtNLM"/>
    </source>
</evidence>
<comment type="caution">
    <text evidence="9">The sequence shown here is derived from an EMBL/GenBank/DDBJ whole genome shotgun (WGS) entry which is preliminary data.</text>
</comment>
<evidence type="ECO:0000313" key="9">
    <source>
        <dbReference type="EMBL" id="MDR7275020.1"/>
    </source>
</evidence>
<feature type="transmembrane region" description="Helical" evidence="8">
    <location>
        <begin position="278"/>
        <end position="303"/>
    </location>
</feature>
<evidence type="ECO:0000256" key="1">
    <source>
        <dbReference type="ARBA" id="ARBA00004141"/>
    </source>
</evidence>
<dbReference type="NCBIfam" id="NF038066">
    <property type="entry name" value="MptB"/>
    <property type="match status" value="1"/>
</dbReference>
<name>A0AAE3YM82_9ACTN</name>
<dbReference type="EMBL" id="JAVDYB010000001">
    <property type="protein sequence ID" value="MDR7275020.1"/>
    <property type="molecule type" value="Genomic_DNA"/>
</dbReference>
<feature type="transmembrane region" description="Helical" evidence="8">
    <location>
        <begin position="16"/>
        <end position="36"/>
    </location>
</feature>
<keyword evidence="2" id="KW-0328">Glycosyltransferase</keyword>
<accession>A0AAE3YM82</accession>
<proteinExistence type="inferred from homology"/>
<dbReference type="GO" id="GO:0016757">
    <property type="term" value="F:glycosyltransferase activity"/>
    <property type="evidence" value="ECO:0007669"/>
    <property type="project" value="UniProtKB-KW"/>
</dbReference>
<reference evidence="9" key="1">
    <citation type="submission" date="2023-07" db="EMBL/GenBank/DDBJ databases">
        <title>Sequencing the genomes of 1000 actinobacteria strains.</title>
        <authorList>
            <person name="Klenk H.-P."/>
        </authorList>
    </citation>
    <scope>NUCLEOTIDE SEQUENCE</scope>
    <source>
        <strain evidence="9">DSM 44707</strain>
    </source>
</reference>